<feature type="domain" description="BURP" evidence="1">
    <location>
        <begin position="99"/>
        <end position="213"/>
    </location>
</feature>
<accession>A0A0E0PNC0</accession>
<dbReference type="Proteomes" id="UP000008022">
    <property type="component" value="Unassembled WGS sequence"/>
</dbReference>
<dbReference type="Gramene" id="ORUFI05G19910.1">
    <property type="protein sequence ID" value="ORUFI05G19910.1"/>
    <property type="gene ID" value="ORUFI05G19910"/>
</dbReference>
<dbReference type="AlphaFoldDB" id="A0A0E0PNC0"/>
<evidence type="ECO:0000259" key="1">
    <source>
        <dbReference type="PROSITE" id="PS51277"/>
    </source>
</evidence>
<dbReference type="EnsemblPlants" id="ORUFI05G19910.1">
    <property type="protein sequence ID" value="ORUFI05G19910.1"/>
    <property type="gene ID" value="ORUFI05G19910"/>
</dbReference>
<organism evidence="2 3">
    <name type="scientific">Oryza rufipogon</name>
    <name type="common">Brownbeard rice</name>
    <name type="synonym">Asian wild rice</name>
    <dbReference type="NCBI Taxonomy" id="4529"/>
    <lineage>
        <taxon>Eukaryota</taxon>
        <taxon>Viridiplantae</taxon>
        <taxon>Streptophyta</taxon>
        <taxon>Embryophyta</taxon>
        <taxon>Tracheophyta</taxon>
        <taxon>Spermatophyta</taxon>
        <taxon>Magnoliopsida</taxon>
        <taxon>Liliopsida</taxon>
        <taxon>Poales</taxon>
        <taxon>Poaceae</taxon>
        <taxon>BOP clade</taxon>
        <taxon>Oryzoideae</taxon>
        <taxon>Oryzeae</taxon>
        <taxon>Oryzinae</taxon>
        <taxon>Oryza</taxon>
    </lineage>
</organism>
<proteinExistence type="predicted"/>
<dbReference type="HOGENOM" id="CLU_110891_0_0_1"/>
<dbReference type="eggNOG" id="ENOG502QQHP">
    <property type="taxonomic scope" value="Eukaryota"/>
</dbReference>
<keyword evidence="3" id="KW-1185">Reference proteome</keyword>
<reference evidence="2" key="2">
    <citation type="submission" date="2015-06" db="UniProtKB">
        <authorList>
            <consortium name="EnsemblPlants"/>
        </authorList>
    </citation>
    <scope>IDENTIFICATION</scope>
</reference>
<dbReference type="InterPro" id="IPR044816">
    <property type="entry name" value="BURP"/>
</dbReference>
<dbReference type="Pfam" id="PF03181">
    <property type="entry name" value="BURP"/>
    <property type="match status" value="1"/>
</dbReference>
<evidence type="ECO:0000313" key="2">
    <source>
        <dbReference type="EnsemblPlants" id="ORUFI05G19910.1"/>
    </source>
</evidence>
<dbReference type="InterPro" id="IPR004873">
    <property type="entry name" value="BURP_dom"/>
</dbReference>
<sequence>MDNLQVAIEARGLVGVERVELPNPASMVTAYWQEMLPHSPMPTAILELLNPPTDVNQGVYGNGYAQVYGNGYDEGYLNGYSHSYGNGYSNGYFHKANLHFLEDALKPGSIITPYITGIATRAPFLRRDIADSISMSTKNFADILKVFSPISLVMADGIQSALDTCEHHHPIEGEERACATSIESVVEFVMFVLGTHDLHWWRNHLSSVGRFPQ</sequence>
<dbReference type="STRING" id="4529.A0A0E0PNC0"/>
<reference evidence="3" key="1">
    <citation type="submission" date="2013-06" db="EMBL/GenBank/DDBJ databases">
        <authorList>
            <person name="Zhao Q."/>
        </authorList>
    </citation>
    <scope>NUCLEOTIDE SEQUENCE</scope>
    <source>
        <strain evidence="3">cv. W1943</strain>
    </source>
</reference>
<name>A0A0E0PNC0_ORYRU</name>
<dbReference type="OMA" id="KGEEHAC"/>
<dbReference type="PROSITE" id="PS51277">
    <property type="entry name" value="BURP"/>
    <property type="match status" value="1"/>
</dbReference>
<dbReference type="PANTHER" id="PTHR31236:SF7">
    <property type="entry name" value="BURP DOMAIN-CONTAINING PROTEIN 10"/>
    <property type="match status" value="1"/>
</dbReference>
<protein>
    <recommendedName>
        <fullName evidence="1">BURP domain-containing protein</fullName>
    </recommendedName>
</protein>
<evidence type="ECO:0000313" key="3">
    <source>
        <dbReference type="Proteomes" id="UP000008022"/>
    </source>
</evidence>
<dbReference type="PANTHER" id="PTHR31236">
    <property type="entry name" value="BURP DOMAIN PROTEIN USPL1-LIKE"/>
    <property type="match status" value="1"/>
</dbReference>